<accession>A0A7Z7YSQ4</accession>
<evidence type="ECO:0000313" key="1">
    <source>
        <dbReference type="EMBL" id="TBW73929.1"/>
    </source>
</evidence>
<dbReference type="SUPFAM" id="SSF53706">
    <property type="entry name" value="Formate dehydrogenase/DMSO reductase, domains 1-3"/>
    <property type="match status" value="1"/>
</dbReference>
<gene>
    <name evidence="1" type="primary">narZ</name>
    <name evidence="1" type="ORF">EQ811_13630</name>
</gene>
<feature type="non-terminal residue" evidence="1">
    <location>
        <position position="1"/>
    </location>
</feature>
<sequence length="179" mass="20187">PKLENGKIGAHGVSYSVSEEYEELKSIVGTWNDDNTISVKNDRPRIDTARKVADVILNISSATNGKLSQKSYEDLENQTGMELKDISKERASEKISFLNITSQPREVIPTAVFPGSNKDGRRYSPFTTNVERLVPFRTLTGRQSYYIDHEVFQQFGESLPVYKPTLPPMVFGARDKKVK</sequence>
<protein>
    <submittedName>
        <fullName evidence="1">Nitrate reductase subunit alpha</fullName>
    </submittedName>
</protein>
<dbReference type="Gene3D" id="3.40.50.12440">
    <property type="match status" value="1"/>
</dbReference>
<proteinExistence type="predicted"/>
<dbReference type="AlphaFoldDB" id="A0A7Z7YSQ4"/>
<organism evidence="1 2">
    <name type="scientific">Staphylococcus capitis</name>
    <dbReference type="NCBI Taxonomy" id="29388"/>
    <lineage>
        <taxon>Bacteria</taxon>
        <taxon>Bacillati</taxon>
        <taxon>Bacillota</taxon>
        <taxon>Bacilli</taxon>
        <taxon>Bacillales</taxon>
        <taxon>Staphylococcaceae</taxon>
        <taxon>Staphylococcus</taxon>
    </lineage>
</organism>
<dbReference type="EMBL" id="SCHC01000221">
    <property type="protein sequence ID" value="TBW73929.1"/>
    <property type="molecule type" value="Genomic_DNA"/>
</dbReference>
<name>A0A7Z7YSQ4_STACP</name>
<comment type="caution">
    <text evidence="1">The sequence shown here is derived from an EMBL/GenBank/DDBJ whole genome shotgun (WGS) entry which is preliminary data.</text>
</comment>
<feature type="non-terminal residue" evidence="1">
    <location>
        <position position="179"/>
    </location>
</feature>
<dbReference type="Proteomes" id="UP000291949">
    <property type="component" value="Unassembled WGS sequence"/>
</dbReference>
<evidence type="ECO:0000313" key="2">
    <source>
        <dbReference type="Proteomes" id="UP000291949"/>
    </source>
</evidence>
<reference evidence="1 2" key="1">
    <citation type="journal article" date="2019" name="Sci. Transl. Med.">
        <title>Quorum sensing between bacterial species on the skin protects against epidermal injury in atopic dermatitis.</title>
        <authorList>
            <person name="Williams M.R."/>
        </authorList>
    </citation>
    <scope>NUCLEOTIDE SEQUENCE [LARGE SCALE GENOMIC DNA]</scope>
    <source>
        <strain evidence="1 2">H8</strain>
    </source>
</reference>